<evidence type="ECO:0000313" key="3">
    <source>
        <dbReference type="EMBL" id="OLO05484.1"/>
    </source>
</evidence>
<dbReference type="CDD" id="cd00586">
    <property type="entry name" value="4HBT"/>
    <property type="match status" value="1"/>
</dbReference>
<dbReference type="NCBIfam" id="TIGR02799">
    <property type="entry name" value="thio_ybgC"/>
    <property type="match status" value="1"/>
</dbReference>
<evidence type="ECO:0000256" key="2">
    <source>
        <dbReference type="ARBA" id="ARBA00022801"/>
    </source>
</evidence>
<dbReference type="InterPro" id="IPR029069">
    <property type="entry name" value="HotDog_dom_sf"/>
</dbReference>
<protein>
    <submittedName>
        <fullName evidence="3">Tol-pal system-associated acyl-CoA thioesterase</fullName>
    </submittedName>
</protein>
<comment type="similarity">
    <text evidence="1">Belongs to the 4-hydroxybenzoyl-CoA thioesterase family.</text>
</comment>
<dbReference type="Gene3D" id="3.10.129.10">
    <property type="entry name" value="Hotdog Thioesterase"/>
    <property type="match status" value="1"/>
</dbReference>
<dbReference type="EMBL" id="MSDO01000003">
    <property type="protein sequence ID" value="OLO05484.1"/>
    <property type="molecule type" value="Genomic_DNA"/>
</dbReference>
<dbReference type="PANTHER" id="PTHR31793">
    <property type="entry name" value="4-HYDROXYBENZOYL-COA THIOESTERASE FAMILY MEMBER"/>
    <property type="match status" value="1"/>
</dbReference>
<dbReference type="AlphaFoldDB" id="A0A1Q8SVL7"/>
<name>A0A1Q8SVL7_9GAMM</name>
<keyword evidence="2" id="KW-0378">Hydrolase</keyword>
<dbReference type="PANTHER" id="PTHR31793:SF37">
    <property type="entry name" value="ACYL-COA THIOESTER HYDROLASE YBGC"/>
    <property type="match status" value="1"/>
</dbReference>
<evidence type="ECO:0000313" key="4">
    <source>
        <dbReference type="Proteomes" id="UP000186878"/>
    </source>
</evidence>
<sequence length="141" mass="15905">MAEPSVSEFVLPVKVYIEDTDAGGIVYYVNYLKFMERARSEWLNALGFGQRGLIEQGVQLVVHSLSCRYARPARLDDPLQVTVNVSRLAACSIRFEQAVRYDGDTLCEATVDIACVDAQRLKPMRWPRELRAVLTPDIPSQ</sequence>
<dbReference type="InterPro" id="IPR006684">
    <property type="entry name" value="YbgC/YbaW"/>
</dbReference>
<dbReference type="InterPro" id="IPR050563">
    <property type="entry name" value="4-hydroxybenzoyl-CoA_TE"/>
</dbReference>
<evidence type="ECO:0000256" key="1">
    <source>
        <dbReference type="ARBA" id="ARBA00005953"/>
    </source>
</evidence>
<dbReference type="PIRSF" id="PIRSF003230">
    <property type="entry name" value="YbgC"/>
    <property type="match status" value="1"/>
</dbReference>
<dbReference type="InterPro" id="IPR014166">
    <property type="entry name" value="Tol-Pal_acyl-CoA_thioesterase"/>
</dbReference>
<keyword evidence="4" id="KW-1185">Reference proteome</keyword>
<reference evidence="3 4" key="1">
    <citation type="submission" date="2016-12" db="EMBL/GenBank/DDBJ databases">
        <title>Draft genome sequences of strains Salinicola socius SMB35, Salinicola sp. MH3R3-1 and Chromohalobacter sp. SMB17 from the Verkhnekamsk potash mining region of Russia.</title>
        <authorList>
            <person name="Mavrodi D.V."/>
            <person name="Olsson B.E."/>
            <person name="Korsakova E.S."/>
            <person name="Pyankova A."/>
            <person name="Mavrodi O.V."/>
            <person name="Plotnikova E.G."/>
        </authorList>
    </citation>
    <scope>NUCLEOTIDE SEQUENCE [LARGE SCALE GENOMIC DNA]</scope>
    <source>
        <strain evidence="3 4">SMB35</strain>
    </source>
</reference>
<dbReference type="Proteomes" id="UP000186878">
    <property type="component" value="Unassembled WGS sequence"/>
</dbReference>
<dbReference type="SUPFAM" id="SSF54637">
    <property type="entry name" value="Thioesterase/thiol ester dehydrase-isomerase"/>
    <property type="match status" value="1"/>
</dbReference>
<dbReference type="NCBIfam" id="TIGR00051">
    <property type="entry name" value="YbgC/FadM family acyl-CoA thioesterase"/>
    <property type="match status" value="1"/>
</dbReference>
<dbReference type="FunFam" id="3.10.129.10:FF:000004">
    <property type="entry name" value="Tol-pal system-associated acyl-CoA thioesterase"/>
    <property type="match status" value="1"/>
</dbReference>
<proteinExistence type="inferred from homology"/>
<dbReference type="Pfam" id="PF13279">
    <property type="entry name" value="4HBT_2"/>
    <property type="match status" value="1"/>
</dbReference>
<dbReference type="STRING" id="404433.BTW07_03125"/>
<accession>A0A1Q8SVL7</accession>
<dbReference type="GO" id="GO:0047617">
    <property type="term" value="F:fatty acyl-CoA hydrolase activity"/>
    <property type="evidence" value="ECO:0007669"/>
    <property type="project" value="TreeGrafter"/>
</dbReference>
<organism evidence="3 4">
    <name type="scientific">Salinicola socius</name>
    <dbReference type="NCBI Taxonomy" id="404433"/>
    <lineage>
        <taxon>Bacteria</taxon>
        <taxon>Pseudomonadati</taxon>
        <taxon>Pseudomonadota</taxon>
        <taxon>Gammaproteobacteria</taxon>
        <taxon>Oceanospirillales</taxon>
        <taxon>Halomonadaceae</taxon>
        <taxon>Salinicola</taxon>
    </lineage>
</organism>
<gene>
    <name evidence="3" type="ORF">BTW07_03125</name>
</gene>
<comment type="caution">
    <text evidence="3">The sequence shown here is derived from an EMBL/GenBank/DDBJ whole genome shotgun (WGS) entry which is preliminary data.</text>
</comment>